<proteinExistence type="predicted"/>
<accession>M1DK51</accession>
<evidence type="ECO:0000313" key="1">
    <source>
        <dbReference type="EnsemblPlants" id="PGSC0003DMT400090321"/>
    </source>
</evidence>
<protein>
    <submittedName>
        <fullName evidence="1">Uncharacterized protein</fullName>
    </submittedName>
</protein>
<dbReference type="InParanoid" id="M1DK51"/>
<reference evidence="2" key="1">
    <citation type="journal article" date="2011" name="Nature">
        <title>Genome sequence and analysis of the tuber crop potato.</title>
        <authorList>
            <consortium name="The Potato Genome Sequencing Consortium"/>
        </authorList>
    </citation>
    <scope>NUCLEOTIDE SEQUENCE [LARGE SCALE GENOMIC DNA]</scope>
    <source>
        <strain evidence="2">cv. DM1-3 516 R44</strain>
    </source>
</reference>
<dbReference type="PaxDb" id="4113-PGSC0003DMT400090321"/>
<dbReference type="Gramene" id="PGSC0003DMT400090321">
    <property type="protein sequence ID" value="PGSC0003DMT400090321"/>
    <property type="gene ID" value="PGSC0003DMG400039892"/>
</dbReference>
<evidence type="ECO:0000313" key="2">
    <source>
        <dbReference type="Proteomes" id="UP000011115"/>
    </source>
</evidence>
<dbReference type="AlphaFoldDB" id="M1DK51"/>
<dbReference type="Proteomes" id="UP000011115">
    <property type="component" value="Unassembled WGS sequence"/>
</dbReference>
<organism evidence="1 2">
    <name type="scientific">Solanum tuberosum</name>
    <name type="common">Potato</name>
    <dbReference type="NCBI Taxonomy" id="4113"/>
    <lineage>
        <taxon>Eukaryota</taxon>
        <taxon>Viridiplantae</taxon>
        <taxon>Streptophyta</taxon>
        <taxon>Embryophyta</taxon>
        <taxon>Tracheophyta</taxon>
        <taxon>Spermatophyta</taxon>
        <taxon>Magnoliopsida</taxon>
        <taxon>eudicotyledons</taxon>
        <taxon>Gunneridae</taxon>
        <taxon>Pentapetalae</taxon>
        <taxon>asterids</taxon>
        <taxon>lamiids</taxon>
        <taxon>Solanales</taxon>
        <taxon>Solanaceae</taxon>
        <taxon>Solanoideae</taxon>
        <taxon>Solaneae</taxon>
        <taxon>Solanum</taxon>
    </lineage>
</organism>
<keyword evidence="2" id="KW-1185">Reference proteome</keyword>
<dbReference type="EnsemblPlants" id="PGSC0003DMT400090321">
    <property type="protein sequence ID" value="PGSC0003DMT400090321"/>
    <property type="gene ID" value="PGSC0003DMG400039892"/>
</dbReference>
<reference evidence="1" key="2">
    <citation type="submission" date="2015-06" db="UniProtKB">
        <authorList>
            <consortium name="EnsemblPlants"/>
        </authorList>
    </citation>
    <scope>IDENTIFICATION</scope>
    <source>
        <strain evidence="1">DM1-3 516 R44</strain>
    </source>
</reference>
<dbReference type="HOGENOM" id="CLU_1417383_0_0_1"/>
<name>M1DK51_SOLTU</name>
<sequence>MFKTGRQGGAAVARWGTPWRASRDMVSTRYNRIRPVSPINEPGEEATTRGHGRVVVEEFNEFVVANTTLFLCFQLVRERGRKSKTTRLMASWVFERNTFETGMHFNFWLTHRAFRANLLDSSLGFADMVKPKAAERIVPAQEKIESVLSPEKRIKSVEKGSSRHIAEQFREAVPCRPITQSTTMLKDGARWR</sequence>